<feature type="region of interest" description="Disordered" evidence="1">
    <location>
        <begin position="62"/>
        <end position="82"/>
    </location>
</feature>
<evidence type="ECO:0000313" key="2">
    <source>
        <dbReference type="EMBL" id="KAD4888054.1"/>
    </source>
</evidence>
<dbReference type="AlphaFoldDB" id="A0A5N6NGL0"/>
<sequence>MASTKAEIASTEACDSTRAEATPEATNDEDDKREQEEQQQGSNQIIRAGVQNWQIKAPQLCNSQVGGSTSPPQSRKATTCNRTTVKQAATTLGTPVRLLGY</sequence>
<accession>A0A5N6NGL0</accession>
<keyword evidence="3" id="KW-1185">Reference proteome</keyword>
<gene>
    <name evidence="2" type="ORF">E3N88_20127</name>
</gene>
<evidence type="ECO:0000256" key="1">
    <source>
        <dbReference type="SAM" id="MobiDB-lite"/>
    </source>
</evidence>
<dbReference type="Proteomes" id="UP000326396">
    <property type="component" value="Linkage Group LG19"/>
</dbReference>
<comment type="caution">
    <text evidence="2">The sequence shown here is derived from an EMBL/GenBank/DDBJ whole genome shotgun (WGS) entry which is preliminary data.</text>
</comment>
<proteinExistence type="predicted"/>
<reference evidence="2 3" key="1">
    <citation type="submission" date="2019-05" db="EMBL/GenBank/DDBJ databases">
        <title>Mikania micrantha, genome provides insights into the molecular mechanism of rapid growth.</title>
        <authorList>
            <person name="Liu B."/>
        </authorList>
    </citation>
    <scope>NUCLEOTIDE SEQUENCE [LARGE SCALE GENOMIC DNA]</scope>
    <source>
        <strain evidence="2">NLD-2019</strain>
        <tissue evidence="2">Leaf</tissue>
    </source>
</reference>
<name>A0A5N6NGL0_9ASTR</name>
<dbReference type="EMBL" id="SZYD01000011">
    <property type="protein sequence ID" value="KAD4888054.1"/>
    <property type="molecule type" value="Genomic_DNA"/>
</dbReference>
<feature type="region of interest" description="Disordered" evidence="1">
    <location>
        <begin position="1"/>
        <end position="48"/>
    </location>
</feature>
<organism evidence="2 3">
    <name type="scientific">Mikania micrantha</name>
    <name type="common">bitter vine</name>
    <dbReference type="NCBI Taxonomy" id="192012"/>
    <lineage>
        <taxon>Eukaryota</taxon>
        <taxon>Viridiplantae</taxon>
        <taxon>Streptophyta</taxon>
        <taxon>Embryophyta</taxon>
        <taxon>Tracheophyta</taxon>
        <taxon>Spermatophyta</taxon>
        <taxon>Magnoliopsida</taxon>
        <taxon>eudicotyledons</taxon>
        <taxon>Gunneridae</taxon>
        <taxon>Pentapetalae</taxon>
        <taxon>asterids</taxon>
        <taxon>campanulids</taxon>
        <taxon>Asterales</taxon>
        <taxon>Asteraceae</taxon>
        <taxon>Asteroideae</taxon>
        <taxon>Heliantheae alliance</taxon>
        <taxon>Eupatorieae</taxon>
        <taxon>Mikania</taxon>
    </lineage>
</organism>
<evidence type="ECO:0000313" key="3">
    <source>
        <dbReference type="Proteomes" id="UP000326396"/>
    </source>
</evidence>
<protein>
    <submittedName>
        <fullName evidence="2">Uncharacterized protein</fullName>
    </submittedName>
</protein>